<organism evidence="1 2">
    <name type="scientific">Coemansia furcata</name>
    <dbReference type="NCBI Taxonomy" id="417177"/>
    <lineage>
        <taxon>Eukaryota</taxon>
        <taxon>Fungi</taxon>
        <taxon>Fungi incertae sedis</taxon>
        <taxon>Zoopagomycota</taxon>
        <taxon>Kickxellomycotina</taxon>
        <taxon>Kickxellomycetes</taxon>
        <taxon>Kickxellales</taxon>
        <taxon>Kickxellaceae</taxon>
        <taxon>Coemansia</taxon>
    </lineage>
</organism>
<comment type="caution">
    <text evidence="1">The sequence shown here is derived from an EMBL/GenBank/DDBJ whole genome shotgun (WGS) entry which is preliminary data.</text>
</comment>
<protein>
    <submittedName>
        <fullName evidence="1">Uncharacterized protein</fullName>
    </submittedName>
</protein>
<gene>
    <name evidence="1" type="ORF">H4S07_002232</name>
</gene>
<reference evidence="1" key="1">
    <citation type="submission" date="2022-07" db="EMBL/GenBank/DDBJ databases">
        <title>Phylogenomic reconstructions and comparative analyses of Kickxellomycotina fungi.</title>
        <authorList>
            <person name="Reynolds N.K."/>
            <person name="Stajich J.E."/>
            <person name="Barry K."/>
            <person name="Grigoriev I.V."/>
            <person name="Crous P."/>
            <person name="Smith M.E."/>
        </authorList>
    </citation>
    <scope>NUCLEOTIDE SEQUENCE</scope>
    <source>
        <strain evidence="1">CBS 102833</strain>
    </source>
</reference>
<evidence type="ECO:0000313" key="1">
    <source>
        <dbReference type="EMBL" id="KAJ2811171.1"/>
    </source>
</evidence>
<sequence length="185" mass="21319">MVHDWEHQRHGLYIINDHMAMTTRYWKGQALHGKDKHVLHLLPVELGDLLLKYLVFIKPCEVMAVNELYSSQPSDIRKKAMAISHYYLFTRNGKHIRDDQVRSIFASVWSDLAGYKLTFQDMWHIMQAFLMSNAHKFRTSVSSDLVPDDGSDRFDAMTEYARNVEAAQASIYQNGAMAEQAAHSS</sequence>
<keyword evidence="2" id="KW-1185">Reference proteome</keyword>
<dbReference type="EMBL" id="JANBUP010000514">
    <property type="protein sequence ID" value="KAJ2811171.1"/>
    <property type="molecule type" value="Genomic_DNA"/>
</dbReference>
<accession>A0ACC1LK59</accession>
<proteinExistence type="predicted"/>
<evidence type="ECO:0000313" key="2">
    <source>
        <dbReference type="Proteomes" id="UP001140096"/>
    </source>
</evidence>
<dbReference type="Proteomes" id="UP001140096">
    <property type="component" value="Unassembled WGS sequence"/>
</dbReference>
<feature type="non-terminal residue" evidence="1">
    <location>
        <position position="185"/>
    </location>
</feature>
<name>A0ACC1LK59_9FUNG</name>